<comment type="caution">
    <text evidence="2">The sequence shown here is derived from an EMBL/GenBank/DDBJ whole genome shotgun (WGS) entry which is preliminary data.</text>
</comment>
<evidence type="ECO:0000313" key="3">
    <source>
        <dbReference type="Proteomes" id="UP000178943"/>
    </source>
</evidence>
<gene>
    <name evidence="2" type="ORF">A2Y62_08390</name>
</gene>
<evidence type="ECO:0000259" key="1">
    <source>
        <dbReference type="Pfam" id="PF13358"/>
    </source>
</evidence>
<dbReference type="Proteomes" id="UP000178943">
    <property type="component" value="Unassembled WGS sequence"/>
</dbReference>
<dbReference type="SUPFAM" id="SSF46689">
    <property type="entry name" value="Homeodomain-like"/>
    <property type="match status" value="1"/>
</dbReference>
<dbReference type="SUPFAM" id="SSF53098">
    <property type="entry name" value="Ribonuclease H-like"/>
    <property type="match status" value="1"/>
</dbReference>
<dbReference type="Pfam" id="PF13565">
    <property type="entry name" value="HTH_32"/>
    <property type="match status" value="1"/>
</dbReference>
<dbReference type="InterPro" id="IPR036388">
    <property type="entry name" value="WH-like_DNA-bd_sf"/>
</dbReference>
<evidence type="ECO:0000313" key="2">
    <source>
        <dbReference type="EMBL" id="OGF65733.1"/>
    </source>
</evidence>
<dbReference type="GO" id="GO:0003676">
    <property type="term" value="F:nucleic acid binding"/>
    <property type="evidence" value="ECO:0007669"/>
    <property type="project" value="InterPro"/>
</dbReference>
<dbReference type="InterPro" id="IPR036397">
    <property type="entry name" value="RNaseH_sf"/>
</dbReference>
<protein>
    <submittedName>
        <fullName evidence="2">Integrase</fullName>
    </submittedName>
</protein>
<accession>A0A1F5VQS7</accession>
<dbReference type="InterPro" id="IPR038717">
    <property type="entry name" value="Tc1-like_DDE_dom"/>
</dbReference>
<feature type="domain" description="Tc1-like transposase DDE" evidence="1">
    <location>
        <begin position="230"/>
        <end position="349"/>
    </location>
</feature>
<dbReference type="InterPro" id="IPR012337">
    <property type="entry name" value="RNaseH-like_sf"/>
</dbReference>
<dbReference type="InterPro" id="IPR047655">
    <property type="entry name" value="Transpos_IS630-like"/>
</dbReference>
<sequence>MPFESRRAKLIIGDDALETLRSLSKSRKEAHDKVERAKILLWYHEGRTVSEIAREIKTNRPRVERVINKALYMGILAALRDLPRRGRSKLITPEARAWLISIACRKPKDFNYASELWTTRLLAQYIRQHCEEQGHACLKKIGRGTVSKILSKSEIRPHKITYYLEKRDADFDQKMIQVLHAYKEVYMLRDKKNKNLKFSVVSYDEKPGIQAIGTVAPDRMPVKGAFTSIARDREYIRYGTLTLLAAIDLFSGQIHGIVKDRHRSAEFIEFLKMLNYQYKRIKKIKIILDNHSAHISKETNKYLAKHTNRFEFIFTPKHGSWLNIIETFFSKMTRSFLRGLRVDSKKELKERIEKYLDEVNECPVIYKWKYKMEDIDF</sequence>
<reference evidence="2 3" key="1">
    <citation type="journal article" date="2016" name="Nat. Commun.">
        <title>Thousands of microbial genomes shed light on interconnected biogeochemical processes in an aquifer system.</title>
        <authorList>
            <person name="Anantharaman K."/>
            <person name="Brown C.T."/>
            <person name="Hug L.A."/>
            <person name="Sharon I."/>
            <person name="Castelle C.J."/>
            <person name="Probst A.J."/>
            <person name="Thomas B.C."/>
            <person name="Singh A."/>
            <person name="Wilkins M.J."/>
            <person name="Karaoz U."/>
            <person name="Brodie E.L."/>
            <person name="Williams K.H."/>
            <person name="Hubbard S.S."/>
            <person name="Banfield J.F."/>
        </authorList>
    </citation>
    <scope>NUCLEOTIDE SEQUENCE [LARGE SCALE GENOMIC DNA]</scope>
</reference>
<dbReference type="STRING" id="1817863.A2Y62_08390"/>
<dbReference type="Gene3D" id="1.10.10.10">
    <property type="entry name" value="Winged helix-like DNA-binding domain superfamily/Winged helix DNA-binding domain"/>
    <property type="match status" value="1"/>
</dbReference>
<dbReference type="AlphaFoldDB" id="A0A1F5VQS7"/>
<organism evidence="2 3">
    <name type="scientific">Candidatus Fischerbacteria bacterium RBG_13_37_8</name>
    <dbReference type="NCBI Taxonomy" id="1817863"/>
    <lineage>
        <taxon>Bacteria</taxon>
        <taxon>Candidatus Fischeribacteriota</taxon>
    </lineage>
</organism>
<dbReference type="Pfam" id="PF13358">
    <property type="entry name" value="DDE_3"/>
    <property type="match status" value="1"/>
</dbReference>
<dbReference type="Gene3D" id="3.30.420.10">
    <property type="entry name" value="Ribonuclease H-like superfamily/Ribonuclease H"/>
    <property type="match status" value="1"/>
</dbReference>
<name>A0A1F5VQS7_9BACT</name>
<dbReference type="NCBIfam" id="NF033545">
    <property type="entry name" value="transpos_IS630"/>
    <property type="match status" value="1"/>
</dbReference>
<dbReference type="InterPro" id="IPR009057">
    <property type="entry name" value="Homeodomain-like_sf"/>
</dbReference>
<dbReference type="EMBL" id="MFGW01000106">
    <property type="protein sequence ID" value="OGF65733.1"/>
    <property type="molecule type" value="Genomic_DNA"/>
</dbReference>
<proteinExistence type="predicted"/>